<comment type="caution">
    <text evidence="1">The sequence shown here is derived from an EMBL/GenBank/DDBJ whole genome shotgun (WGS) entry which is preliminary data.</text>
</comment>
<name>A0ABP9W0G8_9BACT</name>
<evidence type="ECO:0000313" key="1">
    <source>
        <dbReference type="EMBL" id="GAA5510581.1"/>
    </source>
</evidence>
<dbReference type="SUPFAM" id="SSF55729">
    <property type="entry name" value="Acyl-CoA N-acyltransferases (Nat)"/>
    <property type="match status" value="1"/>
</dbReference>
<dbReference type="Proteomes" id="UP001416858">
    <property type="component" value="Unassembled WGS sequence"/>
</dbReference>
<dbReference type="EMBL" id="BAABRO010000025">
    <property type="protein sequence ID" value="GAA5510581.1"/>
    <property type="molecule type" value="Genomic_DNA"/>
</dbReference>
<protein>
    <recommendedName>
        <fullName evidence="3">N-acetyltransferase domain-containing protein</fullName>
    </recommendedName>
</protein>
<proteinExistence type="predicted"/>
<accession>A0ABP9W0G8</accession>
<reference evidence="1 2" key="1">
    <citation type="submission" date="2024-02" db="EMBL/GenBank/DDBJ databases">
        <title>Rhodopirellula caenicola NBRC 110016.</title>
        <authorList>
            <person name="Ichikawa N."/>
            <person name="Katano-Makiyama Y."/>
            <person name="Hidaka K."/>
        </authorList>
    </citation>
    <scope>NUCLEOTIDE SEQUENCE [LARGE SCALE GENOMIC DNA]</scope>
    <source>
        <strain evidence="1 2">NBRC 110016</strain>
    </source>
</reference>
<evidence type="ECO:0008006" key="3">
    <source>
        <dbReference type="Google" id="ProtNLM"/>
    </source>
</evidence>
<organism evidence="1 2">
    <name type="scientific">Novipirellula caenicola</name>
    <dbReference type="NCBI Taxonomy" id="1536901"/>
    <lineage>
        <taxon>Bacteria</taxon>
        <taxon>Pseudomonadati</taxon>
        <taxon>Planctomycetota</taxon>
        <taxon>Planctomycetia</taxon>
        <taxon>Pirellulales</taxon>
        <taxon>Pirellulaceae</taxon>
        <taxon>Novipirellula</taxon>
    </lineage>
</organism>
<dbReference type="InterPro" id="IPR016181">
    <property type="entry name" value="Acyl_CoA_acyltransferase"/>
</dbReference>
<evidence type="ECO:0000313" key="2">
    <source>
        <dbReference type="Proteomes" id="UP001416858"/>
    </source>
</evidence>
<gene>
    <name evidence="1" type="ORF">Rcae01_06090</name>
</gene>
<keyword evidence="2" id="KW-1185">Reference proteome</keyword>
<sequence>MVQATLEAKERWRHRFVMRSSGMAVADPYRFLFQDDSLGLTISRDFGTDNQVHEQVMQVRREGGGEPSFAFDAYSFHYSMLYDGQPIGAMTATRPVDGAIDCAEVYSPHLMTQYHDCLVSTCKFRINRSGCSSLRTLRTMVREFWRDQVDIGSRLNLINADKKLIPFYQRIGYEVIEGSDFIHPTLGTDSIAMMMSADPNRRSFCSDIFANLDDVLPMEEVVTSCYASPMMLS</sequence>